<proteinExistence type="evidence at protein level"/>
<dbReference type="Pfam" id="PF08250">
    <property type="entry name" value="Sperm_act_pep"/>
    <property type="match status" value="1"/>
</dbReference>
<organism evidence="1">
    <name type="scientific">Heterocentrotus mammillatus</name>
    <name type="common">Slate-pencil urchin</name>
    <dbReference type="NCBI Taxonomy" id="31180"/>
    <lineage>
        <taxon>Eukaryota</taxon>
        <taxon>Metazoa</taxon>
        <taxon>Echinodermata</taxon>
        <taxon>Eleutherozoa</taxon>
        <taxon>Echinozoa</taxon>
        <taxon>Echinoidea</taxon>
        <taxon>Euechinoidea</taxon>
        <taxon>Echinacea</taxon>
        <taxon>Camarodonta</taxon>
        <taxon>Echinidea</taxon>
        <taxon>Echinometridae</taxon>
        <taxon>Heterocentrotus</taxon>
    </lineage>
</organism>
<dbReference type="PIR" id="A60589">
    <property type="entry name" value="A60589"/>
</dbReference>
<name>Q7M4B7_HETMA</name>
<keyword id="KW-0903">Direct protein sequencing</keyword>
<protein>
    <submittedName>
        <fullName evidence="1">Sperm-activating peptide (Tyr-2, Asn-3, Gly-5, Ile-9, Asp-10 SAP-I)</fullName>
    </submittedName>
</protein>
<accession>Q7M4B7</accession>
<reference evidence="1" key="1">
    <citation type="journal article" date="1989" name="Comp. Biochem. Physiol.">
        <title>A halogenated amino acid-containing sperm activating peptide and its related peptides isolated from the egg jelly of sea urchins, Tripneustes gratilla, Pseudoboletia maculata, Strongylocentrotus nudus, Echinometra mathaei and Heterocentrotus mammillatus.</title>
        <authorList>
            <person name="Yoshino K.I."/>
            <person name="Kajiura H."/>
            <person name="Nomura K."/>
            <person name="Takao T."/>
            <person name="Shimonishi Y."/>
            <person name="Kurita M."/>
            <person name="Yamaguchi M."/>
            <person name="Suzuki N."/>
        </authorList>
    </citation>
    <scope>PROTEIN SEQUENCE</scope>
</reference>
<sequence length="10" mass="922">GYNLGGGGID</sequence>
<evidence type="ECO:0000313" key="1">
    <source>
        <dbReference type="PIR" id="A60589"/>
    </source>
</evidence>
<dbReference type="InterPro" id="IPR013254">
    <property type="entry name" value="Sperm_act_pept"/>
</dbReference>